<name>A0A314KXV0_NICAT</name>
<evidence type="ECO:0000259" key="1">
    <source>
        <dbReference type="Pfam" id="PF03478"/>
    </source>
</evidence>
<dbReference type="Pfam" id="PF03478">
    <property type="entry name" value="Beta-prop_KIB1-4"/>
    <property type="match status" value="1"/>
</dbReference>
<dbReference type="AlphaFoldDB" id="A0A314KXV0"/>
<organism evidence="2 3">
    <name type="scientific">Nicotiana attenuata</name>
    <name type="common">Coyote tobacco</name>
    <dbReference type="NCBI Taxonomy" id="49451"/>
    <lineage>
        <taxon>Eukaryota</taxon>
        <taxon>Viridiplantae</taxon>
        <taxon>Streptophyta</taxon>
        <taxon>Embryophyta</taxon>
        <taxon>Tracheophyta</taxon>
        <taxon>Spermatophyta</taxon>
        <taxon>Magnoliopsida</taxon>
        <taxon>eudicotyledons</taxon>
        <taxon>Gunneridae</taxon>
        <taxon>Pentapetalae</taxon>
        <taxon>asterids</taxon>
        <taxon>lamiids</taxon>
        <taxon>Solanales</taxon>
        <taxon>Solanaceae</taxon>
        <taxon>Nicotianoideae</taxon>
        <taxon>Nicotianeae</taxon>
        <taxon>Nicotiana</taxon>
    </lineage>
</organism>
<proteinExistence type="predicted"/>
<dbReference type="OrthoDB" id="1305627at2759"/>
<comment type="caution">
    <text evidence="2">The sequence shown here is derived from an EMBL/GenBank/DDBJ whole genome shotgun (WGS) entry which is preliminary data.</text>
</comment>
<evidence type="ECO:0000313" key="2">
    <source>
        <dbReference type="EMBL" id="OIT34052.1"/>
    </source>
</evidence>
<dbReference type="PANTHER" id="PTHR44259">
    <property type="entry name" value="OS07G0183000 PROTEIN-RELATED"/>
    <property type="match status" value="1"/>
</dbReference>
<evidence type="ECO:0000313" key="3">
    <source>
        <dbReference type="Proteomes" id="UP000187609"/>
    </source>
</evidence>
<feature type="domain" description="KIB1-4 beta-propeller" evidence="1">
    <location>
        <begin position="85"/>
        <end position="261"/>
    </location>
</feature>
<accession>A0A314KXV0</accession>
<reference evidence="2" key="1">
    <citation type="submission" date="2016-11" db="EMBL/GenBank/DDBJ databases">
        <title>The genome of Nicotiana attenuata.</title>
        <authorList>
            <person name="Xu S."/>
            <person name="Brockmoeller T."/>
            <person name="Gaquerel E."/>
            <person name="Navarro A."/>
            <person name="Kuhl H."/>
            <person name="Gase K."/>
            <person name="Ling Z."/>
            <person name="Zhou W."/>
            <person name="Kreitzer C."/>
            <person name="Stanke M."/>
            <person name="Tang H."/>
            <person name="Lyons E."/>
            <person name="Pandey P."/>
            <person name="Pandey S.P."/>
            <person name="Timmermann B."/>
            <person name="Baldwin I.T."/>
        </authorList>
    </citation>
    <scope>NUCLEOTIDE SEQUENCE [LARGE SCALE GENOMIC DNA]</scope>
    <source>
        <strain evidence="2">UT</strain>
    </source>
</reference>
<sequence length="283" mass="32527">MAMRSNTKSRSKGWASLPDLALDLIFQKSSTSLSDCLCFGAVCKSWFSFMSRNYDAQRICMNSSSFEELPLLMIYPGDRDCVTNLYSVTKGKIISDLKLPYYTWRCCGSSHGWLAFQNPLTFCLFNPFSRETIDLPHLEFNVHKLILSKNPSTSSCDFEVMAMSKTWGQSKLAILKPGSKTWIPTHLPVVRSSFHDVIYYNERYYVVTYEGRVLSINNTASEYEQIAPASINEAITGFREFYLVKTTTNKLLKVQITGRYDRQVLIFQSWFQVHRPKNPCLQN</sequence>
<protein>
    <recommendedName>
        <fullName evidence="1">KIB1-4 beta-propeller domain-containing protein</fullName>
    </recommendedName>
</protein>
<dbReference type="Proteomes" id="UP000187609">
    <property type="component" value="Unassembled WGS sequence"/>
</dbReference>
<dbReference type="STRING" id="49451.A0A314KXV0"/>
<gene>
    <name evidence="2" type="ORF">A4A49_54937</name>
</gene>
<dbReference type="Gramene" id="OIT34052">
    <property type="protein sequence ID" value="OIT34052"/>
    <property type="gene ID" value="A4A49_54937"/>
</dbReference>
<dbReference type="EMBL" id="MJEQ01000779">
    <property type="protein sequence ID" value="OIT34052.1"/>
    <property type="molecule type" value="Genomic_DNA"/>
</dbReference>
<dbReference type="PANTHER" id="PTHR44259:SF81">
    <property type="entry name" value="DUF295 DOMAIN-CONTAINING PROTEIN"/>
    <property type="match status" value="1"/>
</dbReference>
<dbReference type="InterPro" id="IPR005174">
    <property type="entry name" value="KIB1-4_b-propeller"/>
</dbReference>
<keyword evidence="3" id="KW-1185">Reference proteome</keyword>
<dbReference type="InterPro" id="IPR050942">
    <property type="entry name" value="F-box_BR-signaling"/>
</dbReference>
<dbReference type="KEGG" id="nau:109205202"/>